<dbReference type="InterPro" id="IPR001254">
    <property type="entry name" value="Trypsin_dom"/>
</dbReference>
<dbReference type="PROSITE" id="PS00135">
    <property type="entry name" value="TRYPSIN_SER"/>
    <property type="match status" value="1"/>
</dbReference>
<sequence length="255" mass="27376">MLSAICCLLVLPLAWASFGVPNKQQIVSGTEAGECEFPSMVFLLMDMPDGGMIACGGALIDTVHVLTAAHCINNVVGVTAHFGHANNMKAPQVIKASSWTSHEGYQSGATVFNDVGMIRLEKPVKLGRCVKTIALPRKNQIFSGTCIAAGWGKMSNAEDGPDHMRKATLDIISNEECQRHYYGIFQDKHICIGDRSHLGKNICSGDSGSPLMCKSGRNYVVAGVASYVFDCDSGFGVYANVAGLLDWVKEVQKTL</sequence>
<dbReference type="SUPFAM" id="SSF50494">
    <property type="entry name" value="Trypsin-like serine proteases"/>
    <property type="match status" value="1"/>
</dbReference>
<dbReference type="InterPro" id="IPR009003">
    <property type="entry name" value="Peptidase_S1_PA"/>
</dbReference>
<dbReference type="Gene3D" id="2.40.10.10">
    <property type="entry name" value="Trypsin-like serine proteases"/>
    <property type="match status" value="1"/>
</dbReference>
<dbReference type="InterPro" id="IPR033116">
    <property type="entry name" value="TRYPSIN_SER"/>
</dbReference>
<name>R4G7E0_ACAPH</name>
<keyword evidence="3" id="KW-0720">Serine protease</keyword>
<dbReference type="CDD" id="cd00190">
    <property type="entry name" value="Tryp_SPc"/>
    <property type="match status" value="1"/>
</dbReference>
<dbReference type="InterPro" id="IPR001314">
    <property type="entry name" value="Peptidase_S1A"/>
</dbReference>
<feature type="signal peptide" evidence="4">
    <location>
        <begin position="1"/>
        <end position="16"/>
    </location>
</feature>
<feature type="domain" description="Peptidase S1" evidence="5">
    <location>
        <begin position="26"/>
        <end position="253"/>
    </location>
</feature>
<dbReference type="InterPro" id="IPR043504">
    <property type="entry name" value="Peptidase_S1_PA_chymotrypsin"/>
</dbReference>
<dbReference type="InterPro" id="IPR018114">
    <property type="entry name" value="TRYPSIN_HIS"/>
</dbReference>
<evidence type="ECO:0000256" key="1">
    <source>
        <dbReference type="ARBA" id="ARBA00023157"/>
    </source>
</evidence>
<proteinExistence type="evidence at transcript level"/>
<dbReference type="PROSITE" id="PS00134">
    <property type="entry name" value="TRYPSIN_HIS"/>
    <property type="match status" value="1"/>
</dbReference>
<keyword evidence="4" id="KW-0732">Signal</keyword>
<dbReference type="PANTHER" id="PTHR24256">
    <property type="entry name" value="TRYPTASE-RELATED"/>
    <property type="match status" value="1"/>
</dbReference>
<protein>
    <submittedName>
        <fullName evidence="6">SP1-Sep-6</fullName>
    </submittedName>
</protein>
<keyword evidence="3" id="KW-0378">Hydrolase</keyword>
<keyword evidence="1" id="KW-1015">Disulfide bond</keyword>
<accession>R4G7E0</accession>
<evidence type="ECO:0000313" key="6">
    <source>
        <dbReference type="EMBL" id="JAA74613.1"/>
    </source>
</evidence>
<dbReference type="InterPro" id="IPR051487">
    <property type="entry name" value="Ser/Thr_Proteases_Immune/Dev"/>
</dbReference>
<dbReference type="AlphaFoldDB" id="R4G7E0"/>
<dbReference type="Pfam" id="PF00089">
    <property type="entry name" value="Trypsin"/>
    <property type="match status" value="1"/>
</dbReference>
<dbReference type="PROSITE" id="PS50240">
    <property type="entry name" value="TRYPSIN_DOM"/>
    <property type="match status" value="1"/>
</dbReference>
<feature type="chain" id="PRO_5004372445" evidence="4">
    <location>
        <begin position="17"/>
        <end position="255"/>
    </location>
</feature>
<evidence type="ECO:0000256" key="2">
    <source>
        <dbReference type="ARBA" id="ARBA00024195"/>
    </source>
</evidence>
<dbReference type="EMBL" id="GAGP01000007">
    <property type="protein sequence ID" value="JAA74613.1"/>
    <property type="molecule type" value="mRNA"/>
</dbReference>
<evidence type="ECO:0000259" key="5">
    <source>
        <dbReference type="PROSITE" id="PS50240"/>
    </source>
</evidence>
<reference evidence="6" key="1">
    <citation type="submission" date="2013-02" db="EMBL/GenBank/DDBJ databases">
        <title>Molecular phylogeny and evolution of the proteins encoded by coleoid (cuttlefish, octopus, squid) posterior venom glands.</title>
        <authorList>
            <person name="Fry B.G."/>
        </authorList>
    </citation>
    <scope>NUCLEOTIDE SEQUENCE</scope>
    <source>
        <tissue evidence="6">Posterior venom gland</tissue>
    </source>
</reference>
<evidence type="ECO:0000256" key="3">
    <source>
        <dbReference type="RuleBase" id="RU363034"/>
    </source>
</evidence>
<comment type="similarity">
    <text evidence="2">Belongs to the peptidase S1 family. CLIP subfamily.</text>
</comment>
<dbReference type="GO" id="GO:0006508">
    <property type="term" value="P:proteolysis"/>
    <property type="evidence" value="ECO:0007669"/>
    <property type="project" value="UniProtKB-KW"/>
</dbReference>
<organism evidence="6">
    <name type="scientific">Acanthosepion pharaonis</name>
    <name type="common">Pharaoh cuttlefish</name>
    <name type="synonym">Sepia pharaonis</name>
    <dbReference type="NCBI Taxonomy" id="158019"/>
    <lineage>
        <taxon>Eukaryota</taxon>
        <taxon>Metazoa</taxon>
        <taxon>Spiralia</taxon>
        <taxon>Lophotrochozoa</taxon>
        <taxon>Mollusca</taxon>
        <taxon>Cephalopoda</taxon>
        <taxon>Coleoidea</taxon>
        <taxon>Decapodiformes</taxon>
        <taxon>Sepiida</taxon>
        <taxon>Sepiina</taxon>
        <taxon>Sepiidae</taxon>
        <taxon>Acanthosepion</taxon>
    </lineage>
</organism>
<dbReference type="SMART" id="SM00020">
    <property type="entry name" value="Tryp_SPc"/>
    <property type="match status" value="1"/>
</dbReference>
<keyword evidence="3" id="KW-0645">Protease</keyword>
<dbReference type="PRINTS" id="PR00722">
    <property type="entry name" value="CHYMOTRYPSIN"/>
</dbReference>
<dbReference type="GO" id="GO:0004252">
    <property type="term" value="F:serine-type endopeptidase activity"/>
    <property type="evidence" value="ECO:0007669"/>
    <property type="project" value="InterPro"/>
</dbReference>
<evidence type="ECO:0000256" key="4">
    <source>
        <dbReference type="SAM" id="SignalP"/>
    </source>
</evidence>